<evidence type="ECO:0000313" key="1">
    <source>
        <dbReference type="EnsemblPlants" id="Solyc02g084167.1.1"/>
    </source>
</evidence>
<reference evidence="1" key="2">
    <citation type="submission" date="2019-01" db="UniProtKB">
        <authorList>
            <consortium name="EnsemblPlants"/>
        </authorList>
    </citation>
    <scope>IDENTIFICATION</scope>
    <source>
        <strain evidence="1">cv. Heinz 1706</strain>
    </source>
</reference>
<proteinExistence type="predicted"/>
<keyword evidence="2" id="KW-1185">Reference proteome</keyword>
<reference evidence="1" key="1">
    <citation type="journal article" date="2012" name="Nature">
        <title>The tomato genome sequence provides insights into fleshy fruit evolution.</title>
        <authorList>
            <consortium name="Tomato Genome Consortium"/>
        </authorList>
    </citation>
    <scope>NUCLEOTIDE SEQUENCE [LARGE SCALE GENOMIC DNA]</scope>
    <source>
        <strain evidence="1">cv. Heinz 1706</strain>
    </source>
</reference>
<sequence length="350" mass="39681">MSHVKLKNFCLARHFRRVNEILGNVPLIGLSSLSPRQTEKLLLGMTPQFEYHEDMEILSSLEVQLNLFSLELMKLLLGTAPQDHLTLHFLLKDHLKLYLLLKNHLKLYLLLKDHLELYFLVGQLLESPPLRIGHAEDERIRLEELRPLLKNQDKNYLDSEQELVSPSTLTSSHNLILRLTPIFLMEYLLKFSEECICNPQLADTDGSSIVPLLVNKQGLRVIGSIKRMPPAIWSLTQFPPVVISSEGSSQVALSFEESSDSEVVLSFEGSSQVALSFEESSDLNFLLKDHLKLYFLVGQLLESPQRTGMTSVCTLEFDDCTQYIGTPVGRTVIVRDAITTNQFEGSKCTR</sequence>
<protein>
    <submittedName>
        <fullName evidence="1">Uncharacterized protein</fullName>
    </submittedName>
</protein>
<evidence type="ECO:0000313" key="2">
    <source>
        <dbReference type="Proteomes" id="UP000004994"/>
    </source>
</evidence>
<organism evidence="1">
    <name type="scientific">Solanum lycopersicum</name>
    <name type="common">Tomato</name>
    <name type="synonym">Lycopersicon esculentum</name>
    <dbReference type="NCBI Taxonomy" id="4081"/>
    <lineage>
        <taxon>Eukaryota</taxon>
        <taxon>Viridiplantae</taxon>
        <taxon>Streptophyta</taxon>
        <taxon>Embryophyta</taxon>
        <taxon>Tracheophyta</taxon>
        <taxon>Spermatophyta</taxon>
        <taxon>Magnoliopsida</taxon>
        <taxon>eudicotyledons</taxon>
        <taxon>Gunneridae</taxon>
        <taxon>Pentapetalae</taxon>
        <taxon>asterids</taxon>
        <taxon>lamiids</taxon>
        <taxon>Solanales</taxon>
        <taxon>Solanaceae</taxon>
        <taxon>Solanoideae</taxon>
        <taxon>Solaneae</taxon>
        <taxon>Solanum</taxon>
        <taxon>Solanum subgen. Lycopersicon</taxon>
    </lineage>
</organism>
<dbReference type="EnsemblPlants" id="Solyc02g084167.1.1">
    <property type="protein sequence ID" value="Solyc02g084167.1.1"/>
    <property type="gene ID" value="Solyc02g084167.1"/>
</dbReference>
<dbReference type="AlphaFoldDB" id="A0A3Q7F7Z5"/>
<accession>A0A3Q7F7Z5</accession>
<dbReference type="InParanoid" id="A0A3Q7F7Z5"/>
<name>A0A3Q7F7Z5_SOLLC</name>
<dbReference type="Gramene" id="Solyc02g084167.1.1">
    <property type="protein sequence ID" value="Solyc02g084167.1.1"/>
    <property type="gene ID" value="Solyc02g084167.1"/>
</dbReference>
<dbReference type="Proteomes" id="UP000004994">
    <property type="component" value="Chromosome 2"/>
</dbReference>